<reference evidence="5 6" key="1">
    <citation type="submission" date="2018-01" db="EMBL/GenBank/DDBJ databases">
        <title>Arthrobacter sp. nov., from glaciers in China.</title>
        <authorList>
            <person name="Liu Q."/>
            <person name="Xin Y.-H."/>
        </authorList>
    </citation>
    <scope>NUCLEOTIDE SEQUENCE [LARGE SCALE GENOMIC DNA]</scope>
    <source>
        <strain evidence="5 6">HLT2-12-2</strain>
    </source>
</reference>
<evidence type="ECO:0000256" key="4">
    <source>
        <dbReference type="PIRNR" id="PIRNR006078"/>
    </source>
</evidence>
<dbReference type="NCBIfam" id="TIGR00045">
    <property type="entry name" value="glycerate kinase"/>
    <property type="match status" value="1"/>
</dbReference>
<keyword evidence="3 4" id="KW-0418">Kinase</keyword>
<dbReference type="InterPro" id="IPR018193">
    <property type="entry name" value="Glyc_kinase_flavodox-like_fold"/>
</dbReference>
<dbReference type="Pfam" id="PF02595">
    <property type="entry name" value="Gly_kinase"/>
    <property type="match status" value="1"/>
</dbReference>
<dbReference type="EMBL" id="PPXC01000005">
    <property type="protein sequence ID" value="POH74008.1"/>
    <property type="molecule type" value="Genomic_DNA"/>
</dbReference>
<dbReference type="AlphaFoldDB" id="A0A2S3ZXS4"/>
<dbReference type="GO" id="GO:0008887">
    <property type="term" value="F:glycerate kinase activity"/>
    <property type="evidence" value="ECO:0007669"/>
    <property type="project" value="UniProtKB-UniRule"/>
</dbReference>
<dbReference type="SUPFAM" id="SSF110738">
    <property type="entry name" value="Glycerate kinase I"/>
    <property type="match status" value="1"/>
</dbReference>
<dbReference type="PANTHER" id="PTHR21599:SF0">
    <property type="entry name" value="GLYCERATE KINASE"/>
    <property type="match status" value="1"/>
</dbReference>
<evidence type="ECO:0000313" key="6">
    <source>
        <dbReference type="Proteomes" id="UP000237061"/>
    </source>
</evidence>
<dbReference type="InterPro" id="IPR018197">
    <property type="entry name" value="Glycerate_kinase_RE-like"/>
</dbReference>
<gene>
    <name evidence="5" type="ORF">CVS27_08910</name>
</gene>
<dbReference type="PIRSF" id="PIRSF006078">
    <property type="entry name" value="GlxK"/>
    <property type="match status" value="1"/>
</dbReference>
<dbReference type="InterPro" id="IPR004381">
    <property type="entry name" value="Glycerate_kinase"/>
</dbReference>
<keyword evidence="6" id="KW-1185">Reference proteome</keyword>
<comment type="similarity">
    <text evidence="1 4">Belongs to the glycerate kinase type-1 family.</text>
</comment>
<dbReference type="Gene3D" id="3.90.1510.10">
    <property type="entry name" value="Glycerate kinase, domain 2"/>
    <property type="match status" value="1"/>
</dbReference>
<accession>A0A2S3ZXS4</accession>
<dbReference type="Proteomes" id="UP000237061">
    <property type="component" value="Unassembled WGS sequence"/>
</dbReference>
<organism evidence="5 6">
    <name type="scientific">Arthrobacter glacialis</name>
    <dbReference type="NCBI Taxonomy" id="1664"/>
    <lineage>
        <taxon>Bacteria</taxon>
        <taxon>Bacillati</taxon>
        <taxon>Actinomycetota</taxon>
        <taxon>Actinomycetes</taxon>
        <taxon>Micrococcales</taxon>
        <taxon>Micrococcaceae</taxon>
        <taxon>Arthrobacter</taxon>
    </lineage>
</organism>
<evidence type="ECO:0000256" key="2">
    <source>
        <dbReference type="ARBA" id="ARBA00022679"/>
    </source>
</evidence>
<dbReference type="OrthoDB" id="9774290at2"/>
<evidence type="ECO:0000313" key="5">
    <source>
        <dbReference type="EMBL" id="POH74008.1"/>
    </source>
</evidence>
<proteinExistence type="inferred from homology"/>
<keyword evidence="2 4" id="KW-0808">Transferase</keyword>
<dbReference type="PANTHER" id="PTHR21599">
    <property type="entry name" value="GLYCERATE KINASE"/>
    <property type="match status" value="1"/>
</dbReference>
<sequence length="385" mass="38203">MRVILAPDKFKGSLSAPEVAQFLAAGLRSAHQGLDIELMPVADGGEGTIDAVVAAGFTRVSATVQGPTGQAVEADFAIRGNVAVIEMASASGLAVLPAGRLSPLAASTFGTGQLVSAALDHGCTDIVLGVGGSASTDGGAGMLAALGVTFKNAAGRHLLPGGGALSAVTNIDVTGLDKRLGGVAFTLASDVDNPLLGPEGAAAIFGPQKGATPEHVVQLENALERYFRIMANALGTAAVDAIDAPGAGAAGGTGYAALAVLNAKRRSGIDVVLGLTGLADRLHGADLVITGEGSLDEQSLFGKAPMGVGSAARAAGVPVVAVCGRTTLDTETLQSAGFAHTHALTDIEPDTSLCMNNAGSLLTQIGALIGAELARTGHEQENSYV</sequence>
<comment type="caution">
    <text evidence="5">The sequence shown here is derived from an EMBL/GenBank/DDBJ whole genome shotgun (WGS) entry which is preliminary data.</text>
</comment>
<dbReference type="Gene3D" id="3.40.50.10350">
    <property type="entry name" value="Glycerate kinase, domain 1"/>
    <property type="match status" value="1"/>
</dbReference>
<evidence type="ECO:0000256" key="3">
    <source>
        <dbReference type="ARBA" id="ARBA00022777"/>
    </source>
</evidence>
<evidence type="ECO:0000256" key="1">
    <source>
        <dbReference type="ARBA" id="ARBA00006284"/>
    </source>
</evidence>
<dbReference type="RefSeq" id="WP_103465365.1">
    <property type="nucleotide sequence ID" value="NZ_PPXB01000005.1"/>
</dbReference>
<name>A0A2S3ZXS4_ARTGL</name>
<dbReference type="InterPro" id="IPR036129">
    <property type="entry name" value="Glycerate_kinase_sf"/>
</dbReference>
<protein>
    <submittedName>
        <fullName evidence="5">Glycerate kinase</fullName>
    </submittedName>
</protein>
<dbReference type="GO" id="GO:0031388">
    <property type="term" value="P:organic acid phosphorylation"/>
    <property type="evidence" value="ECO:0007669"/>
    <property type="project" value="UniProtKB-UniRule"/>
</dbReference>